<gene>
    <name evidence="4" type="ORF">SNAT2548_LOCUS34131</name>
</gene>
<keyword evidence="1" id="KW-0175">Coiled coil</keyword>
<evidence type="ECO:0000256" key="1">
    <source>
        <dbReference type="SAM" id="Coils"/>
    </source>
</evidence>
<dbReference type="OrthoDB" id="413361at2759"/>
<evidence type="ECO:0000313" key="4">
    <source>
        <dbReference type="EMBL" id="CAE7599901.1"/>
    </source>
</evidence>
<evidence type="ECO:0000259" key="3">
    <source>
        <dbReference type="PROSITE" id="PS50800"/>
    </source>
</evidence>
<dbReference type="SMART" id="SM00513">
    <property type="entry name" value="SAP"/>
    <property type="match status" value="1"/>
</dbReference>
<comment type="caution">
    <text evidence="4">The sequence shown here is derived from an EMBL/GenBank/DDBJ whole genome shotgun (WGS) entry which is preliminary data.</text>
</comment>
<dbReference type="Gene3D" id="1.10.720.30">
    <property type="entry name" value="SAP domain"/>
    <property type="match status" value="1"/>
</dbReference>
<keyword evidence="5" id="KW-1185">Reference proteome</keyword>
<feature type="domain" description="SAP" evidence="3">
    <location>
        <begin position="812"/>
        <end position="846"/>
    </location>
</feature>
<protein>
    <recommendedName>
        <fullName evidence="3">SAP domain-containing protein</fullName>
    </recommendedName>
</protein>
<reference evidence="4" key="1">
    <citation type="submission" date="2021-02" db="EMBL/GenBank/DDBJ databases">
        <authorList>
            <person name="Dougan E. K."/>
            <person name="Rhodes N."/>
            <person name="Thang M."/>
            <person name="Chan C."/>
        </authorList>
    </citation>
    <scope>NUCLEOTIDE SEQUENCE</scope>
</reference>
<dbReference type="EMBL" id="CAJNDS010002794">
    <property type="protein sequence ID" value="CAE7599901.1"/>
    <property type="molecule type" value="Genomic_DNA"/>
</dbReference>
<evidence type="ECO:0000313" key="5">
    <source>
        <dbReference type="Proteomes" id="UP000604046"/>
    </source>
</evidence>
<dbReference type="InterPro" id="IPR036361">
    <property type="entry name" value="SAP_dom_sf"/>
</dbReference>
<feature type="coiled-coil region" evidence="1">
    <location>
        <begin position="161"/>
        <end position="188"/>
    </location>
</feature>
<dbReference type="AlphaFoldDB" id="A0A812UUM8"/>
<name>A0A812UUM8_9DINO</name>
<dbReference type="PROSITE" id="PS50800">
    <property type="entry name" value="SAP"/>
    <property type="match status" value="1"/>
</dbReference>
<feature type="compositionally biased region" description="Polar residues" evidence="2">
    <location>
        <begin position="770"/>
        <end position="782"/>
    </location>
</feature>
<evidence type="ECO:0000256" key="2">
    <source>
        <dbReference type="SAM" id="MobiDB-lite"/>
    </source>
</evidence>
<dbReference type="InterPro" id="IPR003034">
    <property type="entry name" value="SAP_dom"/>
</dbReference>
<dbReference type="Pfam" id="PF02037">
    <property type="entry name" value="SAP"/>
    <property type="match status" value="1"/>
</dbReference>
<feature type="region of interest" description="Disordered" evidence="2">
    <location>
        <begin position="757"/>
        <end position="786"/>
    </location>
</feature>
<proteinExistence type="predicted"/>
<organism evidence="4 5">
    <name type="scientific">Symbiodinium natans</name>
    <dbReference type="NCBI Taxonomy" id="878477"/>
    <lineage>
        <taxon>Eukaryota</taxon>
        <taxon>Sar</taxon>
        <taxon>Alveolata</taxon>
        <taxon>Dinophyceae</taxon>
        <taxon>Suessiales</taxon>
        <taxon>Symbiodiniaceae</taxon>
        <taxon>Symbiodinium</taxon>
    </lineage>
</organism>
<sequence>MCPIGVQNSRFPASFLGLFSGQDEECARALLEEESLEKDQVKMAAGGRRAGVRSSSSAFPCTTRVLTKYLKQLQPDASFSAVALFINMRTEAHKDVHNWGMNIITPLSKFEGGGLLMEPAGEESYQLNVSEETDWFSSDTTVAKAKGLGSPSDFRPLHSINEDLEMVLKDLDERAARLRDLLGEEEILAEEYRRCGDITRETLSDARSEVSKFLEETHEQIVELERVRTLNCLRIASMATGDPATAEVDYEQLLADLEGDLDVIHNVPLEQVKGFLSRWVEAIKEKVTPAKCVFTLKPPKSKGGKHRRKCRTVICGSFVDPSNMSLYASGASTEALRVALVTAAINHWDGATADIVTSFLLATWLGDMPKYGMKPPKVVRDAGAAGDETWVIVRPLYGLRESPAIWSNFRLHGLVATYGDDLFYFGNTPVIQCLHDFVKEEWPTSDLERINENTAVRYLGVEVKKEGASYSIGQQAYIMELLRTHDLQDTLHTELPVPREWLEQVELQDPEPEDFSEEELRMGQRYVGEVSWLAMKTRPDIVFVVNHTANHAELYAATQGCNLLDSIAAILDELAPGVYKRVLAIDNTSAAAMCRGGPGSQRTRHLKIRAHYFREATELGLLEIRHTPMTKVRLRQIAETLATLQLKILAAILTVVSLFTPATGRSLEDEDLKEPIPPVHYFELMCITMMICALVIGCWESAKLVYRWVLRQHRRARKASKLEQMRNLVSRAAQTEVAIQATAADLDETPMTMMEARSPQPAALRRRAEQATSQNSPTTNHDGLSVFSDVPTEVRQNDADLRESLGVARDLLMLMTVEHLRQALRIQGQPTSGVKGDLAERLKNYFGAEEPPAGSMLPSTRQLRFFLYIWRHRNFSGRHHLIWRGLLPKGWSKEECCLRLIAAARLFRAGGSNRDRPEHPT</sequence>
<accession>A0A812UUM8</accession>
<dbReference type="Proteomes" id="UP000604046">
    <property type="component" value="Unassembled WGS sequence"/>
</dbReference>